<evidence type="ECO:0008006" key="3">
    <source>
        <dbReference type="Google" id="ProtNLM"/>
    </source>
</evidence>
<organism evidence="1 2">
    <name type="scientific">Dyadobacter luteus</name>
    <dbReference type="NCBI Taxonomy" id="2259619"/>
    <lineage>
        <taxon>Bacteria</taxon>
        <taxon>Pseudomonadati</taxon>
        <taxon>Bacteroidota</taxon>
        <taxon>Cytophagia</taxon>
        <taxon>Cytophagales</taxon>
        <taxon>Spirosomataceae</taxon>
        <taxon>Dyadobacter</taxon>
    </lineage>
</organism>
<reference evidence="1 2" key="1">
    <citation type="submission" date="2018-07" db="EMBL/GenBank/DDBJ databases">
        <title>Dyadobacter roseus sp. nov., isolated from rose rhizosphere soil.</title>
        <authorList>
            <person name="Chen L."/>
        </authorList>
    </citation>
    <scope>NUCLEOTIDE SEQUENCE [LARGE SCALE GENOMIC DNA]</scope>
    <source>
        <strain evidence="1 2">RS19</strain>
    </source>
</reference>
<dbReference type="OrthoDB" id="8246703at2"/>
<proteinExistence type="predicted"/>
<dbReference type="SUPFAM" id="SSF141694">
    <property type="entry name" value="AF2212/PG0164-like"/>
    <property type="match status" value="1"/>
</dbReference>
<dbReference type="Pfam" id="PF08922">
    <property type="entry name" value="DUF1905"/>
    <property type="match status" value="1"/>
</dbReference>
<dbReference type="AlphaFoldDB" id="A0A3D8Y8F8"/>
<dbReference type="Proteomes" id="UP000256373">
    <property type="component" value="Unassembled WGS sequence"/>
</dbReference>
<comment type="caution">
    <text evidence="1">The sequence shown here is derived from an EMBL/GenBank/DDBJ whole genome shotgun (WGS) entry which is preliminary data.</text>
</comment>
<evidence type="ECO:0000313" key="2">
    <source>
        <dbReference type="Proteomes" id="UP000256373"/>
    </source>
</evidence>
<protein>
    <recommendedName>
        <fullName evidence="3">DUF1905 domain-containing protein</fullName>
    </recommendedName>
</protein>
<dbReference type="Pfam" id="PF13376">
    <property type="entry name" value="OmdA"/>
    <property type="match status" value="1"/>
</dbReference>
<keyword evidence="2" id="KW-1185">Reference proteome</keyword>
<dbReference type="EMBL" id="QNUL01000015">
    <property type="protein sequence ID" value="REA59498.1"/>
    <property type="molecule type" value="Genomic_DNA"/>
</dbReference>
<gene>
    <name evidence="1" type="ORF">DSL64_17765</name>
</gene>
<name>A0A3D8Y8F8_9BACT</name>
<dbReference type="InterPro" id="IPR015018">
    <property type="entry name" value="DUF1905"/>
</dbReference>
<sequence length="164" mass="18825">MNAPDKPLVDKLYMLEKQAGKGGWTYVVISEIAPDKHKYFGLVRVRGTIDDYEIKSYNLMQMGNGKLFLPVKAEIRKKIGKAEGDQVHITLYADDLPMDIPEELKLCLADEPEAYKNFMSYSEAIQRQFIEWIYNAKQEETKIERLAKTVNMALLGQTLHKAKP</sequence>
<dbReference type="InterPro" id="IPR037079">
    <property type="entry name" value="AF2212/PG0164-like_sf"/>
</dbReference>
<accession>A0A3D8Y8F8</accession>
<dbReference type="Gene3D" id="2.40.30.100">
    <property type="entry name" value="AF2212/PG0164-like"/>
    <property type="match status" value="1"/>
</dbReference>
<dbReference type="RefSeq" id="WP_115832271.1">
    <property type="nucleotide sequence ID" value="NZ_QNUL01000015.1"/>
</dbReference>
<evidence type="ECO:0000313" key="1">
    <source>
        <dbReference type="EMBL" id="REA59498.1"/>
    </source>
</evidence>